<dbReference type="AlphaFoldDB" id="A0A3M8H4L3"/>
<dbReference type="Pfam" id="PF00480">
    <property type="entry name" value="ROK"/>
    <property type="match status" value="1"/>
</dbReference>
<organism evidence="2 3">
    <name type="scientific">Lysinibacillus halotolerans</name>
    <dbReference type="NCBI Taxonomy" id="1368476"/>
    <lineage>
        <taxon>Bacteria</taxon>
        <taxon>Bacillati</taxon>
        <taxon>Bacillota</taxon>
        <taxon>Bacilli</taxon>
        <taxon>Bacillales</taxon>
        <taxon>Bacillaceae</taxon>
        <taxon>Lysinibacillus</taxon>
    </lineage>
</organism>
<comment type="caution">
    <text evidence="2">The sequence shown here is derived from an EMBL/GenBank/DDBJ whole genome shotgun (WGS) entry which is preliminary data.</text>
</comment>
<comment type="similarity">
    <text evidence="1">Belongs to the ROK (NagC/XylR) family.</text>
</comment>
<dbReference type="InterPro" id="IPR000600">
    <property type="entry name" value="ROK"/>
</dbReference>
<dbReference type="OrthoDB" id="9795247at2"/>
<protein>
    <submittedName>
        <fullName evidence="2">ROK family protein</fullName>
    </submittedName>
</protein>
<name>A0A3M8H4L3_9BACI</name>
<dbReference type="Gene3D" id="3.30.420.40">
    <property type="match status" value="2"/>
</dbReference>
<gene>
    <name evidence="2" type="ORF">EC501_16265</name>
</gene>
<dbReference type="PANTHER" id="PTHR18964:SF149">
    <property type="entry name" value="BIFUNCTIONAL UDP-N-ACETYLGLUCOSAMINE 2-EPIMERASE_N-ACETYLMANNOSAMINE KINASE"/>
    <property type="match status" value="1"/>
</dbReference>
<reference evidence="2 3" key="1">
    <citation type="journal article" date="2014" name="Int. J. Syst. Evol. Microbiol.">
        <title>Lysinibacillus halotolerans sp. nov., isolated from saline-alkaline soil.</title>
        <authorList>
            <person name="Kong D."/>
            <person name="Wang Y."/>
            <person name="Zhao B."/>
            <person name="Li Y."/>
            <person name="Song J."/>
            <person name="Zhai Y."/>
            <person name="Zhang C."/>
            <person name="Wang H."/>
            <person name="Chen X."/>
            <person name="Zhao B."/>
            <person name="Ruan Z."/>
        </authorList>
    </citation>
    <scope>NUCLEOTIDE SEQUENCE [LARGE SCALE GENOMIC DNA]</scope>
    <source>
        <strain evidence="2 3">MCCC 1A12703</strain>
    </source>
</reference>
<evidence type="ECO:0000256" key="1">
    <source>
        <dbReference type="ARBA" id="ARBA00006479"/>
    </source>
</evidence>
<dbReference type="PANTHER" id="PTHR18964">
    <property type="entry name" value="ROK (REPRESSOR, ORF, KINASE) FAMILY"/>
    <property type="match status" value="1"/>
</dbReference>
<dbReference type="EMBL" id="RHLQ01000057">
    <property type="protein sequence ID" value="RNC97249.1"/>
    <property type="molecule type" value="Genomic_DNA"/>
</dbReference>
<proteinExistence type="inferred from homology"/>
<dbReference type="RefSeq" id="WP_122973400.1">
    <property type="nucleotide sequence ID" value="NZ_RHLQ01000057.1"/>
</dbReference>
<evidence type="ECO:0000313" key="3">
    <source>
        <dbReference type="Proteomes" id="UP000279909"/>
    </source>
</evidence>
<sequence length="322" mass="36028">MKILVFDIGGTSFRRAIYENGTISGYKKTDSPNFLKFPDKTIDKLQEELVTAIFKEYFNISKETNIDGVAISFPGIVYNNEFINEAATLWGRYKKTLNLKKILNDRISLPIYILNDVTAAGYKISKNYKRFCVITISSGIGNKVFWDGYPLLNNGLGGEIGHINVGHSIMCNCGNIGHLGAVSSGRGVIQLANLLKNELSNYKDSSLFNQDINTFNLVNAFKEGDLFAEEVIRKSLKYLANIINVHINSLGITKYVLIGGFALALGKKYRDFLTNEILKLNPFIINNPEMFEELIILEENTDTHCLEGAGIFAELNRIEVLT</sequence>
<accession>A0A3M8H4L3</accession>
<dbReference type="Proteomes" id="UP000279909">
    <property type="component" value="Unassembled WGS sequence"/>
</dbReference>
<keyword evidence="3" id="KW-1185">Reference proteome</keyword>
<evidence type="ECO:0000313" key="2">
    <source>
        <dbReference type="EMBL" id="RNC97249.1"/>
    </source>
</evidence>
<dbReference type="SUPFAM" id="SSF53067">
    <property type="entry name" value="Actin-like ATPase domain"/>
    <property type="match status" value="1"/>
</dbReference>
<dbReference type="InterPro" id="IPR043129">
    <property type="entry name" value="ATPase_NBD"/>
</dbReference>